<evidence type="ECO:0000256" key="6">
    <source>
        <dbReference type="ARBA" id="ARBA00023136"/>
    </source>
</evidence>
<name>A0A8J6TTT4_9BACT</name>
<feature type="transmembrane region" description="Helical" evidence="7">
    <location>
        <begin position="115"/>
        <end position="135"/>
    </location>
</feature>
<sequence length="360" mass="37791">MNMIIEILAAAWQVFLESSIYMLFGFFVAGILYVFFKPEKVSRYLGKGRVRPVLLSALAGIPIPLCSCGVVPAAAGLKRQGANNGATLSFLISTPESGMDSIPITYALMDPIMTVMRPVAAFITAIVAGTIENFFGESGGKSKNTLHSSCSASGNHGCNGPSLIPLNPAKISLPAKIVMGLKYAFVDLLGDIGKWFILGILLAGLISYFIPDTLFESYLTNNFIAMLVMLVVGLPMYVCATSSTPIAAALVLKGLNPGAALVFLLAGPATNIASLSMVSGLLGKRSLLIYLGSIAICSLALGIVTDMLYFGFGITAKASAGQAAEIFPHYVELTGAAVLAILLAFAIWKNYKESGSCSTC</sequence>
<feature type="transmembrane region" description="Helical" evidence="7">
    <location>
        <begin position="57"/>
        <end position="75"/>
    </location>
</feature>
<evidence type="ECO:0000256" key="2">
    <source>
        <dbReference type="ARBA" id="ARBA00006386"/>
    </source>
</evidence>
<organism evidence="8 9">
    <name type="scientific">Candidatus Desulfatibia vada</name>
    <dbReference type="NCBI Taxonomy" id="2841696"/>
    <lineage>
        <taxon>Bacteria</taxon>
        <taxon>Pseudomonadati</taxon>
        <taxon>Thermodesulfobacteriota</taxon>
        <taxon>Desulfobacteria</taxon>
        <taxon>Desulfobacterales</taxon>
        <taxon>Desulfobacterales incertae sedis</taxon>
        <taxon>Candidatus Desulfatibia</taxon>
    </lineage>
</organism>
<proteinExistence type="inferred from homology"/>
<dbReference type="AlphaFoldDB" id="A0A8J6TTT4"/>
<dbReference type="InterPro" id="IPR052923">
    <property type="entry name" value="UPF0718"/>
</dbReference>
<evidence type="ECO:0000256" key="5">
    <source>
        <dbReference type="ARBA" id="ARBA00022989"/>
    </source>
</evidence>
<evidence type="ECO:0000256" key="7">
    <source>
        <dbReference type="SAM" id="Phobius"/>
    </source>
</evidence>
<accession>A0A8J6TTT4</accession>
<reference evidence="8 9" key="1">
    <citation type="submission" date="2020-08" db="EMBL/GenBank/DDBJ databases">
        <title>Bridging the membrane lipid divide: bacteria of the FCB group superphylum have the potential to synthesize archaeal ether lipids.</title>
        <authorList>
            <person name="Villanueva L."/>
            <person name="Von Meijenfeldt F.A.B."/>
            <person name="Westbye A.B."/>
            <person name="Yadav S."/>
            <person name="Hopmans E.C."/>
            <person name="Dutilh B.E."/>
            <person name="Sinninghe Damste J.S."/>
        </authorList>
    </citation>
    <scope>NUCLEOTIDE SEQUENCE [LARGE SCALE GENOMIC DNA]</scope>
    <source>
        <strain evidence="8">NIOZ-UU17</strain>
    </source>
</reference>
<keyword evidence="3" id="KW-1003">Cell membrane</keyword>
<comment type="subcellular location">
    <subcellularLocation>
        <location evidence="1">Cell membrane</location>
        <topology evidence="1">Multi-pass membrane protein</topology>
    </subcellularLocation>
</comment>
<dbReference type="PANTHER" id="PTHR34184">
    <property type="entry name" value="UPF0718 PROTEIN YCGR"/>
    <property type="match status" value="1"/>
</dbReference>
<keyword evidence="4 7" id="KW-0812">Transmembrane</keyword>
<dbReference type="PANTHER" id="PTHR34184:SF4">
    <property type="entry name" value="UPF0718 PROTEIN YCGR"/>
    <property type="match status" value="1"/>
</dbReference>
<evidence type="ECO:0000256" key="3">
    <source>
        <dbReference type="ARBA" id="ARBA00022475"/>
    </source>
</evidence>
<feature type="transmembrane region" description="Helical" evidence="7">
    <location>
        <begin position="259"/>
        <end position="282"/>
    </location>
</feature>
<comment type="similarity">
    <text evidence="2">Belongs to the UPF0718 family.</text>
</comment>
<dbReference type="Pfam" id="PF03773">
    <property type="entry name" value="ArsP_1"/>
    <property type="match status" value="1"/>
</dbReference>
<evidence type="ECO:0000313" key="8">
    <source>
        <dbReference type="EMBL" id="MBC8433670.1"/>
    </source>
</evidence>
<feature type="transmembrane region" description="Helical" evidence="7">
    <location>
        <begin position="330"/>
        <end position="348"/>
    </location>
</feature>
<evidence type="ECO:0000313" key="9">
    <source>
        <dbReference type="Proteomes" id="UP000605201"/>
    </source>
</evidence>
<evidence type="ECO:0000256" key="4">
    <source>
        <dbReference type="ARBA" id="ARBA00022692"/>
    </source>
</evidence>
<protein>
    <submittedName>
        <fullName evidence="8">SO_0444 family Cu/Zn efflux transporter</fullName>
    </submittedName>
</protein>
<feature type="transmembrane region" description="Helical" evidence="7">
    <location>
        <begin position="223"/>
        <end position="252"/>
    </location>
</feature>
<feature type="transmembrane region" description="Helical" evidence="7">
    <location>
        <begin position="192"/>
        <end position="211"/>
    </location>
</feature>
<feature type="transmembrane region" description="Helical" evidence="7">
    <location>
        <begin position="288"/>
        <end position="309"/>
    </location>
</feature>
<dbReference type="NCBIfam" id="NF033936">
    <property type="entry name" value="CuZnOut_SO0444"/>
    <property type="match status" value="1"/>
</dbReference>
<keyword evidence="5 7" id="KW-1133">Transmembrane helix</keyword>
<comment type="caution">
    <text evidence="8">The sequence shown here is derived from an EMBL/GenBank/DDBJ whole genome shotgun (WGS) entry which is preliminary data.</text>
</comment>
<dbReference type="GO" id="GO:0005886">
    <property type="term" value="C:plasma membrane"/>
    <property type="evidence" value="ECO:0007669"/>
    <property type="project" value="UniProtKB-SubCell"/>
</dbReference>
<evidence type="ECO:0000256" key="1">
    <source>
        <dbReference type="ARBA" id="ARBA00004651"/>
    </source>
</evidence>
<gene>
    <name evidence="8" type="ORF">H8D96_17310</name>
</gene>
<keyword evidence="6 7" id="KW-0472">Membrane</keyword>
<dbReference type="InterPro" id="IPR005524">
    <property type="entry name" value="DUF318"/>
</dbReference>
<dbReference type="EMBL" id="JACNIG010000318">
    <property type="protein sequence ID" value="MBC8433670.1"/>
    <property type="molecule type" value="Genomic_DNA"/>
</dbReference>
<feature type="transmembrane region" description="Helical" evidence="7">
    <location>
        <begin position="20"/>
        <end position="36"/>
    </location>
</feature>
<dbReference type="Proteomes" id="UP000605201">
    <property type="component" value="Unassembled WGS sequence"/>
</dbReference>